<accession>A0ABT4DBC4</accession>
<dbReference type="PANTHER" id="PTHR31527">
    <property type="entry name" value="RE64534P"/>
    <property type="match status" value="1"/>
</dbReference>
<feature type="domain" description="DUF1989" evidence="1">
    <location>
        <begin position="17"/>
        <end position="69"/>
    </location>
</feature>
<dbReference type="Proteomes" id="UP001144612">
    <property type="component" value="Unassembled WGS sequence"/>
</dbReference>
<name>A0ABT4DBC4_9CLOT</name>
<protein>
    <submittedName>
        <fullName evidence="2">DUF1989 domain-containing protein</fullName>
    </submittedName>
</protein>
<dbReference type="PANTHER" id="PTHR31527:SF0">
    <property type="entry name" value="RE64534P"/>
    <property type="match status" value="1"/>
</dbReference>
<sequence>MDCFVYSNCYLPRGRNENLKEYGISKHNIIHPFNIFMYTTIKPDGTILVEEPISKAGDKIKLLVEMDTIIGIASCSVSKSRCNGGKCTSLKVIIEGQEM</sequence>
<evidence type="ECO:0000259" key="1">
    <source>
        <dbReference type="Pfam" id="PF09347"/>
    </source>
</evidence>
<proteinExistence type="predicted"/>
<organism evidence="2 3">
    <name type="scientific">Clostridium brassicae</name>
    <dbReference type="NCBI Taxonomy" id="2999072"/>
    <lineage>
        <taxon>Bacteria</taxon>
        <taxon>Bacillati</taxon>
        <taxon>Bacillota</taxon>
        <taxon>Clostridia</taxon>
        <taxon>Eubacteriales</taxon>
        <taxon>Clostridiaceae</taxon>
        <taxon>Clostridium</taxon>
    </lineage>
</organism>
<evidence type="ECO:0000313" key="2">
    <source>
        <dbReference type="EMBL" id="MCY6958339.1"/>
    </source>
</evidence>
<keyword evidence="3" id="KW-1185">Reference proteome</keyword>
<reference evidence="2" key="1">
    <citation type="submission" date="2022-12" db="EMBL/GenBank/DDBJ databases">
        <title>Clostridium sp. nov., isolated from industrial wastewater.</title>
        <authorList>
            <person name="Jiayan W."/>
        </authorList>
    </citation>
    <scope>NUCLEOTIDE SEQUENCE</scope>
    <source>
        <strain evidence="2">ZC22-4</strain>
    </source>
</reference>
<dbReference type="EMBL" id="JAPQFJ010000005">
    <property type="protein sequence ID" value="MCY6958339.1"/>
    <property type="molecule type" value="Genomic_DNA"/>
</dbReference>
<dbReference type="InterPro" id="IPR018959">
    <property type="entry name" value="DUF1989"/>
</dbReference>
<gene>
    <name evidence="2" type="ORF">OW729_06955</name>
</gene>
<comment type="caution">
    <text evidence="2">The sequence shown here is derived from an EMBL/GenBank/DDBJ whole genome shotgun (WGS) entry which is preliminary data.</text>
</comment>
<evidence type="ECO:0000313" key="3">
    <source>
        <dbReference type="Proteomes" id="UP001144612"/>
    </source>
</evidence>
<dbReference type="Pfam" id="PF09347">
    <property type="entry name" value="DUF1989"/>
    <property type="match status" value="1"/>
</dbReference>